<dbReference type="EMBL" id="LNQP01000044">
    <property type="protein sequence ID" value="KSU87419.1"/>
    <property type="molecule type" value="Genomic_DNA"/>
</dbReference>
<evidence type="ECO:0000313" key="1">
    <source>
        <dbReference type="EMBL" id="KSU87419.1"/>
    </source>
</evidence>
<dbReference type="Gene3D" id="1.20.120.660">
    <property type="entry name" value="IL-4 antagonist (De novo design) like domain"/>
    <property type="match status" value="1"/>
</dbReference>
<accession>A0A0V8JK34</accession>
<protein>
    <submittedName>
        <fullName evidence="1">Uncharacterized protein</fullName>
    </submittedName>
</protein>
<reference evidence="1 2" key="1">
    <citation type="submission" date="2015-11" db="EMBL/GenBank/DDBJ databases">
        <title>Bacillus caseinolyticus sp nov.</title>
        <authorList>
            <person name="Dastager S.G."/>
            <person name="Mawlankar R."/>
        </authorList>
    </citation>
    <scope>NUCLEOTIDE SEQUENCE [LARGE SCALE GENOMIC DNA]</scope>
    <source>
        <strain evidence="1 2">SGD-V-76</strain>
    </source>
</reference>
<comment type="caution">
    <text evidence="1">The sequence shown here is derived from an EMBL/GenBank/DDBJ whole genome shotgun (WGS) entry which is preliminary data.</text>
</comment>
<dbReference type="Proteomes" id="UP000053681">
    <property type="component" value="Unassembled WGS sequence"/>
</dbReference>
<dbReference type="InterPro" id="IPR009078">
    <property type="entry name" value="Ferritin-like_SF"/>
</dbReference>
<evidence type="ECO:0000313" key="2">
    <source>
        <dbReference type="Proteomes" id="UP000053681"/>
    </source>
</evidence>
<sequence length="69" mass="8053">MYSYFHDFYRNTSDTKLLSAIQKAINAEYSAVSCYEKLAKLAQTKEERNKIREIQKDEKPKALFVSKTA</sequence>
<dbReference type="RefSeq" id="WP_062686918.1">
    <property type="nucleotide sequence ID" value="NZ_KQ758659.1"/>
</dbReference>
<keyword evidence="2" id="KW-1185">Reference proteome</keyword>
<organism evidence="1 2">
    <name type="scientific">Priestia veravalensis</name>
    <dbReference type="NCBI Taxonomy" id="1414648"/>
    <lineage>
        <taxon>Bacteria</taxon>
        <taxon>Bacillati</taxon>
        <taxon>Bacillota</taxon>
        <taxon>Bacilli</taxon>
        <taxon>Bacillales</taxon>
        <taxon>Bacillaceae</taxon>
        <taxon>Priestia</taxon>
    </lineage>
</organism>
<proteinExistence type="predicted"/>
<gene>
    <name evidence="1" type="ORF">AS180_13150</name>
</gene>
<name>A0A0V8JK34_9BACI</name>
<dbReference type="CDD" id="cd00657">
    <property type="entry name" value="Ferritin_like"/>
    <property type="match status" value="1"/>
</dbReference>
<dbReference type="AlphaFoldDB" id="A0A0V8JK34"/>
<dbReference type="SUPFAM" id="SSF47240">
    <property type="entry name" value="Ferritin-like"/>
    <property type="match status" value="1"/>
</dbReference>